<dbReference type="InterPro" id="IPR013078">
    <property type="entry name" value="His_Pase_superF_clade-1"/>
</dbReference>
<dbReference type="SUPFAM" id="SSF53254">
    <property type="entry name" value="Phosphoglycerate mutase-like"/>
    <property type="match status" value="1"/>
</dbReference>
<dbReference type="GO" id="GO:0005737">
    <property type="term" value="C:cytoplasm"/>
    <property type="evidence" value="ECO:0007669"/>
    <property type="project" value="TreeGrafter"/>
</dbReference>
<comment type="caution">
    <text evidence="1">The sequence shown here is derived from an EMBL/GenBank/DDBJ whole genome shotgun (WGS) entry which is preliminary data.</text>
</comment>
<dbReference type="SMART" id="SM00855">
    <property type="entry name" value="PGAM"/>
    <property type="match status" value="1"/>
</dbReference>
<sequence length="199" mass="21084">MAATLFLLRHAAHDRVGSTLCGRMPGVILGETGRAQAAALAGHLARAGIGAVHSSPMERAQETAAPVAARLGLETRTDEAFTEIDFGAWTGRSFESLQGDPDWTRWNAHRATAGTPGGETMAAAQRRAVAGAERLRAENPEGRFAVVSHADVIKAVLAHFLRMSLDDIHRFEIAPASVSALALWEGDGKVLSMNEVVPA</sequence>
<dbReference type="RefSeq" id="WP_209369918.1">
    <property type="nucleotide sequence ID" value="NZ_JAGIZA010000001.1"/>
</dbReference>
<gene>
    <name evidence="1" type="ORF">J5Y10_01575</name>
</gene>
<evidence type="ECO:0000313" key="2">
    <source>
        <dbReference type="Proteomes" id="UP000677537"/>
    </source>
</evidence>
<dbReference type="PANTHER" id="PTHR48100">
    <property type="entry name" value="BROAD-SPECIFICITY PHOSPHATASE YOR283W-RELATED"/>
    <property type="match status" value="1"/>
</dbReference>
<name>A0A940MPA5_9PROT</name>
<dbReference type="GO" id="GO:0016791">
    <property type="term" value="F:phosphatase activity"/>
    <property type="evidence" value="ECO:0007669"/>
    <property type="project" value="TreeGrafter"/>
</dbReference>
<dbReference type="InterPro" id="IPR029033">
    <property type="entry name" value="His_PPase_superfam"/>
</dbReference>
<dbReference type="CDD" id="cd07067">
    <property type="entry name" value="HP_PGM_like"/>
    <property type="match status" value="1"/>
</dbReference>
<accession>A0A940MPA5</accession>
<reference evidence="1" key="1">
    <citation type="submission" date="2021-03" db="EMBL/GenBank/DDBJ databases">
        <authorList>
            <person name="So Y."/>
        </authorList>
    </citation>
    <scope>NUCLEOTIDE SEQUENCE</scope>
    <source>
        <strain evidence="1">SG15</strain>
    </source>
</reference>
<organism evidence="1 2">
    <name type="scientific">Roseomonas indoligenes</name>
    <dbReference type="NCBI Taxonomy" id="2820811"/>
    <lineage>
        <taxon>Bacteria</taxon>
        <taxon>Pseudomonadati</taxon>
        <taxon>Pseudomonadota</taxon>
        <taxon>Alphaproteobacteria</taxon>
        <taxon>Acetobacterales</taxon>
        <taxon>Roseomonadaceae</taxon>
        <taxon>Roseomonas</taxon>
    </lineage>
</organism>
<dbReference type="InterPro" id="IPR050275">
    <property type="entry name" value="PGM_Phosphatase"/>
</dbReference>
<proteinExistence type="predicted"/>
<dbReference type="AlphaFoldDB" id="A0A940MPA5"/>
<dbReference type="PANTHER" id="PTHR48100:SF2">
    <property type="entry name" value="CONSERVED PROTEIN"/>
    <property type="match status" value="1"/>
</dbReference>
<dbReference type="Pfam" id="PF00300">
    <property type="entry name" value="His_Phos_1"/>
    <property type="match status" value="1"/>
</dbReference>
<evidence type="ECO:0000313" key="1">
    <source>
        <dbReference type="EMBL" id="MBP0491463.1"/>
    </source>
</evidence>
<dbReference type="Gene3D" id="3.40.50.1240">
    <property type="entry name" value="Phosphoglycerate mutase-like"/>
    <property type="match status" value="1"/>
</dbReference>
<protein>
    <submittedName>
        <fullName evidence="1">Histidine phosphatase family protein</fullName>
    </submittedName>
</protein>
<dbReference type="EMBL" id="JAGIZA010000001">
    <property type="protein sequence ID" value="MBP0491463.1"/>
    <property type="molecule type" value="Genomic_DNA"/>
</dbReference>
<dbReference type="Proteomes" id="UP000677537">
    <property type="component" value="Unassembled WGS sequence"/>
</dbReference>
<keyword evidence="2" id="KW-1185">Reference proteome</keyword>